<comment type="caution">
    <text evidence="1">The sequence shown here is derived from an EMBL/GenBank/DDBJ whole genome shotgun (WGS) entry which is preliminary data.</text>
</comment>
<keyword evidence="2" id="KW-1185">Reference proteome</keyword>
<evidence type="ECO:0000313" key="2">
    <source>
        <dbReference type="Proteomes" id="UP001285441"/>
    </source>
</evidence>
<reference evidence="1" key="2">
    <citation type="submission" date="2023-06" db="EMBL/GenBank/DDBJ databases">
        <authorList>
            <consortium name="Lawrence Berkeley National Laboratory"/>
            <person name="Haridas S."/>
            <person name="Hensen N."/>
            <person name="Bonometti L."/>
            <person name="Westerberg I."/>
            <person name="Brannstrom I.O."/>
            <person name="Guillou S."/>
            <person name="Cros-Aarteil S."/>
            <person name="Calhoun S."/>
            <person name="Kuo A."/>
            <person name="Mondo S."/>
            <person name="Pangilinan J."/>
            <person name="Riley R."/>
            <person name="LaButti K."/>
            <person name="Andreopoulos B."/>
            <person name="Lipzen A."/>
            <person name="Chen C."/>
            <person name="Yanf M."/>
            <person name="Daum C."/>
            <person name="Ng V."/>
            <person name="Clum A."/>
            <person name="Steindorff A."/>
            <person name="Ohm R."/>
            <person name="Martin F."/>
            <person name="Silar P."/>
            <person name="Natvig D."/>
            <person name="Lalanne C."/>
            <person name="Gautier V."/>
            <person name="Ament-velasquez S.L."/>
            <person name="Kruys A."/>
            <person name="Hutchinson M.I."/>
            <person name="Powell A.J."/>
            <person name="Barry K."/>
            <person name="Miller A.N."/>
            <person name="Grigoriev I.V."/>
            <person name="Debuchy R."/>
            <person name="Gladieux P."/>
            <person name="Thoren M.H."/>
            <person name="Johannesson H."/>
        </authorList>
    </citation>
    <scope>NUCLEOTIDE SEQUENCE</scope>
    <source>
        <strain evidence="1">CBS 232.78</strain>
    </source>
</reference>
<dbReference type="PANTHER" id="PTHR37852">
    <property type="entry name" value="YALI0B21208P"/>
    <property type="match status" value="1"/>
</dbReference>
<gene>
    <name evidence="1" type="ORF">B0H63DRAFT_386573</name>
</gene>
<accession>A0AAE0U6X8</accession>
<dbReference type="PANTHER" id="PTHR37852:SF1">
    <property type="entry name" value="HIG1 DOMAIN-CONTAINING PROTEIN"/>
    <property type="match status" value="1"/>
</dbReference>
<protein>
    <submittedName>
        <fullName evidence="1">Uncharacterized protein</fullName>
    </submittedName>
</protein>
<dbReference type="EMBL" id="JAULSW010000001">
    <property type="protein sequence ID" value="KAK3392860.1"/>
    <property type="molecule type" value="Genomic_DNA"/>
</dbReference>
<evidence type="ECO:0000313" key="1">
    <source>
        <dbReference type="EMBL" id="KAK3392860.1"/>
    </source>
</evidence>
<reference evidence="1" key="1">
    <citation type="journal article" date="2023" name="Mol. Phylogenet. Evol.">
        <title>Genome-scale phylogeny and comparative genomics of the fungal order Sordariales.</title>
        <authorList>
            <person name="Hensen N."/>
            <person name="Bonometti L."/>
            <person name="Westerberg I."/>
            <person name="Brannstrom I.O."/>
            <person name="Guillou S."/>
            <person name="Cros-Aarteil S."/>
            <person name="Calhoun S."/>
            <person name="Haridas S."/>
            <person name="Kuo A."/>
            <person name="Mondo S."/>
            <person name="Pangilinan J."/>
            <person name="Riley R."/>
            <person name="LaButti K."/>
            <person name="Andreopoulos B."/>
            <person name="Lipzen A."/>
            <person name="Chen C."/>
            <person name="Yan M."/>
            <person name="Daum C."/>
            <person name="Ng V."/>
            <person name="Clum A."/>
            <person name="Steindorff A."/>
            <person name="Ohm R.A."/>
            <person name="Martin F."/>
            <person name="Silar P."/>
            <person name="Natvig D.O."/>
            <person name="Lalanne C."/>
            <person name="Gautier V."/>
            <person name="Ament-Velasquez S.L."/>
            <person name="Kruys A."/>
            <person name="Hutchinson M.I."/>
            <person name="Powell A.J."/>
            <person name="Barry K."/>
            <person name="Miller A.N."/>
            <person name="Grigoriev I.V."/>
            <person name="Debuchy R."/>
            <person name="Gladieux P."/>
            <person name="Hiltunen Thoren M."/>
            <person name="Johannesson H."/>
        </authorList>
    </citation>
    <scope>NUCLEOTIDE SEQUENCE</scope>
    <source>
        <strain evidence="1">CBS 232.78</strain>
    </source>
</reference>
<dbReference type="AlphaFoldDB" id="A0AAE0U6X8"/>
<proteinExistence type="predicted"/>
<sequence>MTREQLQAEGRYPSQAEIHEIYRTSRLSIPTYARLPLSAALSFSVGLCLGATQGSKMAGLRFRAEHTHKLPQTTTGWYHYHKSKNYHMAFGGLREGIRMGAKVSFWTTAMSGIEAMFDSYRGTSDFLNTVTSCVTVAGAFSLWNRYSLPMAARTTKTALVVGLIYGGLQDLTAMAKGRPIGYVDYLKRQFNRASGEGGDNTTKSAV</sequence>
<dbReference type="Proteomes" id="UP001285441">
    <property type="component" value="Unassembled WGS sequence"/>
</dbReference>
<organism evidence="1 2">
    <name type="scientific">Podospora didyma</name>
    <dbReference type="NCBI Taxonomy" id="330526"/>
    <lineage>
        <taxon>Eukaryota</taxon>
        <taxon>Fungi</taxon>
        <taxon>Dikarya</taxon>
        <taxon>Ascomycota</taxon>
        <taxon>Pezizomycotina</taxon>
        <taxon>Sordariomycetes</taxon>
        <taxon>Sordariomycetidae</taxon>
        <taxon>Sordariales</taxon>
        <taxon>Podosporaceae</taxon>
        <taxon>Podospora</taxon>
    </lineage>
</organism>
<name>A0AAE0U6X8_9PEZI</name>